<feature type="region of interest" description="Disordered" evidence="1">
    <location>
        <begin position="579"/>
        <end position="619"/>
    </location>
</feature>
<evidence type="ECO:0000313" key="3">
    <source>
        <dbReference type="EMBL" id="KAK3106402.1"/>
    </source>
</evidence>
<keyword evidence="4" id="KW-1185">Reference proteome</keyword>
<sequence>VQSVTYSKWIKHYKDISGFNDFADFSTCRESRLRHGILVKPDTTNGSYIIPSLKIRSELQLIEKQGWYVGNFKLPKVPSPDFQDPHWFRRSHYNRHRRECSVVAVCDNLVVIQVNTNRYYLSPRFYILDRERGEVVGHFLTFYHCRRWYECYISPNKNVILLRPDNLTRIVSLPDNCLLENVTMETDDVNINVQVIPPTLRSHVLTFNRHLGDHSVLVAFHTNIDVKQIATWETVQSVQNLDLPASIQQIKSSPSGDFIAVRCVQPVHSKEYNVNMVAVLSFHTFNILFKVDARGCYWPVSEVVNLQVFPHFSPSESSIAIMKNGTYNRKVMTFKLPIAQLNLQCLYNLARNRSVYAIFPLLRSGSLSDVTDGAEQTCIITFSTENKAFIRIDLGQVYTIRNVSFVFRQDHIHRITPFRIYLSSQFLSPESNLCYRYTDTTQLPPQPGTFPCPATGRYLSITSTRDDDIPSAWRPDEEFATMSFCDISVEGTVVTTESVVTMVTGSTSSTASTISGIDTSSSTGSSSGNGNQQQRLLLGAESVGTGPIVAIILISLCLIAVFGLIAYLGMSTKSIIQKSETEGIQNQDKTGTKANKQKPPPYEKKRTPDMGVRPGAQEE</sequence>
<comment type="caution">
    <text evidence="3">The sequence shown here is derived from an EMBL/GenBank/DDBJ whole genome shotgun (WGS) entry which is preliminary data.</text>
</comment>
<dbReference type="Gene3D" id="2.60.120.260">
    <property type="entry name" value="Galactose-binding domain-like"/>
    <property type="match status" value="1"/>
</dbReference>
<feature type="region of interest" description="Disordered" evidence="1">
    <location>
        <begin position="509"/>
        <end position="531"/>
    </location>
</feature>
<protein>
    <submittedName>
        <fullName evidence="3">Uncharacterized protein</fullName>
    </submittedName>
</protein>
<feature type="compositionally biased region" description="Polar residues" evidence="1">
    <location>
        <begin position="579"/>
        <end position="594"/>
    </location>
</feature>
<dbReference type="Proteomes" id="UP001186944">
    <property type="component" value="Unassembled WGS sequence"/>
</dbReference>
<dbReference type="Pfam" id="PF22633">
    <property type="entry name" value="F5_F8_type_C_2"/>
    <property type="match status" value="1"/>
</dbReference>
<dbReference type="InterPro" id="IPR008979">
    <property type="entry name" value="Galactose-bd-like_sf"/>
</dbReference>
<gene>
    <name evidence="3" type="ORF">FSP39_019252</name>
</gene>
<evidence type="ECO:0000256" key="2">
    <source>
        <dbReference type="SAM" id="Phobius"/>
    </source>
</evidence>
<organism evidence="3 4">
    <name type="scientific">Pinctada imbricata</name>
    <name type="common">Atlantic pearl-oyster</name>
    <name type="synonym">Pinctada martensii</name>
    <dbReference type="NCBI Taxonomy" id="66713"/>
    <lineage>
        <taxon>Eukaryota</taxon>
        <taxon>Metazoa</taxon>
        <taxon>Spiralia</taxon>
        <taxon>Lophotrochozoa</taxon>
        <taxon>Mollusca</taxon>
        <taxon>Bivalvia</taxon>
        <taxon>Autobranchia</taxon>
        <taxon>Pteriomorphia</taxon>
        <taxon>Pterioida</taxon>
        <taxon>Pterioidea</taxon>
        <taxon>Pteriidae</taxon>
        <taxon>Pinctada</taxon>
    </lineage>
</organism>
<keyword evidence="2" id="KW-1133">Transmembrane helix</keyword>
<dbReference type="SUPFAM" id="SSF49785">
    <property type="entry name" value="Galactose-binding domain-like"/>
    <property type="match status" value="1"/>
</dbReference>
<proteinExistence type="predicted"/>
<name>A0AA89C534_PINIB</name>
<reference evidence="3" key="1">
    <citation type="submission" date="2019-08" db="EMBL/GenBank/DDBJ databases">
        <title>The improved chromosome-level genome for the pearl oyster Pinctada fucata martensii using PacBio sequencing and Hi-C.</title>
        <authorList>
            <person name="Zheng Z."/>
        </authorList>
    </citation>
    <scope>NUCLEOTIDE SEQUENCE</scope>
    <source>
        <strain evidence="3">ZZ-2019</strain>
        <tissue evidence="3">Adductor muscle</tissue>
    </source>
</reference>
<dbReference type="EMBL" id="VSWD01000003">
    <property type="protein sequence ID" value="KAK3106402.1"/>
    <property type="molecule type" value="Genomic_DNA"/>
</dbReference>
<keyword evidence="2" id="KW-0472">Membrane</keyword>
<keyword evidence="2" id="KW-0812">Transmembrane</keyword>
<evidence type="ECO:0000313" key="4">
    <source>
        <dbReference type="Proteomes" id="UP001186944"/>
    </source>
</evidence>
<feature type="transmembrane region" description="Helical" evidence="2">
    <location>
        <begin position="548"/>
        <end position="569"/>
    </location>
</feature>
<evidence type="ECO:0000256" key="1">
    <source>
        <dbReference type="SAM" id="MobiDB-lite"/>
    </source>
</evidence>
<feature type="non-terminal residue" evidence="3">
    <location>
        <position position="1"/>
    </location>
</feature>
<dbReference type="AlphaFoldDB" id="A0AA89C534"/>
<feature type="compositionally biased region" description="Low complexity" evidence="1">
    <location>
        <begin position="509"/>
        <end position="528"/>
    </location>
</feature>
<accession>A0AA89C534</accession>